<gene>
    <name evidence="7" type="ORF">CYD53_106249</name>
</gene>
<organism evidence="7 8">
    <name type="scientific">Bosea psychrotolerans</name>
    <dbReference type="NCBI Taxonomy" id="1871628"/>
    <lineage>
        <taxon>Bacteria</taxon>
        <taxon>Pseudomonadati</taxon>
        <taxon>Pseudomonadota</taxon>
        <taxon>Alphaproteobacteria</taxon>
        <taxon>Hyphomicrobiales</taxon>
        <taxon>Boseaceae</taxon>
        <taxon>Bosea</taxon>
    </lineage>
</organism>
<evidence type="ECO:0000256" key="2">
    <source>
        <dbReference type="ARBA" id="ARBA00022448"/>
    </source>
</evidence>
<comment type="caution">
    <text evidence="7">The sequence shown here is derived from an EMBL/GenBank/DDBJ whole genome shotgun (WGS) entry which is preliminary data.</text>
</comment>
<dbReference type="EMBL" id="PQFZ01000006">
    <property type="protein sequence ID" value="POR51963.1"/>
    <property type="molecule type" value="Genomic_DNA"/>
</dbReference>
<dbReference type="InterPro" id="IPR050495">
    <property type="entry name" value="ATG22/LtaA_families"/>
</dbReference>
<sequence>MPDSNRNLHSSGEGALGLGTPCISDKRHQFPPAIIAHTVWLCFPLRLMEEMLLERGIAVSYETVRRRALKFGQDYARGLMARIAPEGRVGEFFGLFARSGKVTSFLGPTLVALATTIFDSQRAGPAVLIAFFLAGGALLAGVKIERAR</sequence>
<name>A0A2S4MB50_9HYPH</name>
<dbReference type="Proteomes" id="UP000236919">
    <property type="component" value="Unassembled WGS sequence"/>
</dbReference>
<keyword evidence="3 6" id="KW-0812">Transmembrane</keyword>
<evidence type="ECO:0000256" key="3">
    <source>
        <dbReference type="ARBA" id="ARBA00022692"/>
    </source>
</evidence>
<keyword evidence="5 6" id="KW-0472">Membrane</keyword>
<proteinExistence type="predicted"/>
<evidence type="ECO:0000256" key="6">
    <source>
        <dbReference type="SAM" id="Phobius"/>
    </source>
</evidence>
<evidence type="ECO:0000256" key="5">
    <source>
        <dbReference type="ARBA" id="ARBA00023136"/>
    </source>
</evidence>
<feature type="transmembrane region" description="Helical" evidence="6">
    <location>
        <begin position="124"/>
        <end position="142"/>
    </location>
</feature>
<dbReference type="PANTHER" id="PTHR23519:SF1">
    <property type="entry name" value="AUTOPHAGY-RELATED PROTEIN 22"/>
    <property type="match status" value="1"/>
</dbReference>
<dbReference type="AlphaFoldDB" id="A0A2S4MB50"/>
<keyword evidence="8" id="KW-1185">Reference proteome</keyword>
<accession>A0A2S4MB50</accession>
<protein>
    <submittedName>
        <fullName evidence="7">Atg22-like efflux protein</fullName>
    </submittedName>
</protein>
<evidence type="ECO:0000313" key="7">
    <source>
        <dbReference type="EMBL" id="POR51963.1"/>
    </source>
</evidence>
<dbReference type="Pfam" id="PF11700">
    <property type="entry name" value="ATG22"/>
    <property type="match status" value="1"/>
</dbReference>
<comment type="subcellular location">
    <subcellularLocation>
        <location evidence="1">Endomembrane system</location>
        <topology evidence="1">Multi-pass membrane protein</topology>
    </subcellularLocation>
</comment>
<reference evidence="7 8" key="1">
    <citation type="submission" date="2018-01" db="EMBL/GenBank/DDBJ databases">
        <title>Genomic Encyclopedia of Type Strains, Phase III (KMG-III): the genomes of soil and plant-associated and newly described type strains.</title>
        <authorList>
            <person name="Whitman W."/>
        </authorList>
    </citation>
    <scope>NUCLEOTIDE SEQUENCE [LARGE SCALE GENOMIC DNA]</scope>
    <source>
        <strain evidence="7 8">1131</strain>
    </source>
</reference>
<keyword evidence="4 6" id="KW-1133">Transmembrane helix</keyword>
<dbReference type="InterPro" id="IPR024671">
    <property type="entry name" value="Atg22-like"/>
</dbReference>
<keyword evidence="2" id="KW-0813">Transport</keyword>
<evidence type="ECO:0000256" key="4">
    <source>
        <dbReference type="ARBA" id="ARBA00022989"/>
    </source>
</evidence>
<evidence type="ECO:0000256" key="1">
    <source>
        <dbReference type="ARBA" id="ARBA00004127"/>
    </source>
</evidence>
<evidence type="ECO:0000313" key="8">
    <source>
        <dbReference type="Proteomes" id="UP000236919"/>
    </source>
</evidence>
<dbReference type="PANTHER" id="PTHR23519">
    <property type="entry name" value="AUTOPHAGY-RELATED PROTEIN 22"/>
    <property type="match status" value="1"/>
</dbReference>
<dbReference type="GO" id="GO:0012505">
    <property type="term" value="C:endomembrane system"/>
    <property type="evidence" value="ECO:0007669"/>
    <property type="project" value="UniProtKB-SubCell"/>
</dbReference>